<name>A0ABU6IZN2_9ACTN</name>
<dbReference type="RefSeq" id="WP_326454779.1">
    <property type="nucleotide sequence ID" value="NZ_JAYMFH010000009.1"/>
</dbReference>
<dbReference type="PROSITE" id="PS50043">
    <property type="entry name" value="HTH_LUXR_2"/>
    <property type="match status" value="1"/>
</dbReference>
<feature type="transmembrane region" description="Helical" evidence="4">
    <location>
        <begin position="360"/>
        <end position="379"/>
    </location>
</feature>
<protein>
    <submittedName>
        <fullName evidence="6">Helix-turn-helix transcriptional regulator</fullName>
    </submittedName>
</protein>
<evidence type="ECO:0000256" key="2">
    <source>
        <dbReference type="ARBA" id="ARBA00023125"/>
    </source>
</evidence>
<keyword evidence="2" id="KW-0238">DNA-binding</keyword>
<dbReference type="PANTHER" id="PTHR44688">
    <property type="entry name" value="DNA-BINDING TRANSCRIPTIONAL ACTIVATOR DEVR_DOSR"/>
    <property type="match status" value="1"/>
</dbReference>
<feature type="transmembrane region" description="Helical" evidence="4">
    <location>
        <begin position="67"/>
        <end position="94"/>
    </location>
</feature>
<keyword evidence="4" id="KW-0472">Membrane</keyword>
<dbReference type="PANTHER" id="PTHR44688:SF16">
    <property type="entry name" value="DNA-BINDING TRANSCRIPTIONAL ACTIVATOR DEVR_DOSR"/>
    <property type="match status" value="1"/>
</dbReference>
<evidence type="ECO:0000313" key="6">
    <source>
        <dbReference type="EMBL" id="MEC4295168.1"/>
    </source>
</evidence>
<dbReference type="InterPro" id="IPR036388">
    <property type="entry name" value="WH-like_DNA-bd_sf"/>
</dbReference>
<keyword evidence="7" id="KW-1185">Reference proteome</keyword>
<evidence type="ECO:0000256" key="3">
    <source>
        <dbReference type="ARBA" id="ARBA00023163"/>
    </source>
</evidence>
<feature type="transmembrane region" description="Helical" evidence="4">
    <location>
        <begin position="7"/>
        <end position="27"/>
    </location>
</feature>
<comment type="caution">
    <text evidence="6">The sequence shown here is derived from an EMBL/GenBank/DDBJ whole genome shotgun (WGS) entry which is preliminary data.</text>
</comment>
<dbReference type="PRINTS" id="PR00038">
    <property type="entry name" value="HTHLUXR"/>
</dbReference>
<dbReference type="PROSITE" id="PS00622">
    <property type="entry name" value="HTH_LUXR_1"/>
    <property type="match status" value="1"/>
</dbReference>
<keyword evidence="4" id="KW-0812">Transmembrane</keyword>
<dbReference type="EMBL" id="JAYMFH010000009">
    <property type="protein sequence ID" value="MEC4295168.1"/>
    <property type="molecule type" value="Genomic_DNA"/>
</dbReference>
<feature type="transmembrane region" description="Helical" evidence="4">
    <location>
        <begin position="243"/>
        <end position="262"/>
    </location>
</feature>
<feature type="transmembrane region" description="Helical" evidence="4">
    <location>
        <begin position="269"/>
        <end position="287"/>
    </location>
</feature>
<dbReference type="InterPro" id="IPR016032">
    <property type="entry name" value="Sig_transdc_resp-reg_C-effctor"/>
</dbReference>
<dbReference type="InterPro" id="IPR000792">
    <property type="entry name" value="Tscrpt_reg_LuxR_C"/>
</dbReference>
<dbReference type="Pfam" id="PF00196">
    <property type="entry name" value="GerE"/>
    <property type="match status" value="1"/>
</dbReference>
<gene>
    <name evidence="6" type="ORF">VJ920_07580</name>
</gene>
<dbReference type="CDD" id="cd06170">
    <property type="entry name" value="LuxR_C_like"/>
    <property type="match status" value="1"/>
</dbReference>
<evidence type="ECO:0000259" key="5">
    <source>
        <dbReference type="PROSITE" id="PS50043"/>
    </source>
</evidence>
<feature type="transmembrane region" description="Helical" evidence="4">
    <location>
        <begin position="302"/>
        <end position="320"/>
    </location>
</feature>
<feature type="domain" description="HTH luxR-type" evidence="5">
    <location>
        <begin position="405"/>
        <end position="470"/>
    </location>
</feature>
<sequence>MSRQLSFASLGFGLLFAAYIGMIGRAGESPGEFFFGAALGITCAGIFAFSFGLVSRQHFATRLANRFALVLDLALGFGSALVGSAIHLLGALGYAAPESWGGFLFGIGCLLMALAWTKIYATYHFIEALRRGSSALLCGIVAHTLIRLAPNVAEGYGGDISLLCISLLLGLYEFLRLQPDGADQPLTVKKSSLYNRIQSLTKHAWAPLCGLGICSFLLGSLWMQTLPSASNQLSFDGAVGLDSVGPLVAVILICLGVSHIQTYEQAHKLFWIVMPITAVIFLVTPSLEEVTLPYWNLLVSNLQNGGSVCMLLCTWALLLLSARTNGFSTDVVFGASLALTAFLSILGALTFSFLGQGGNVITVVMFILYMGAVILFLALGNTEDRTSTNPAREFFKSFIQSRCDKLSEAHGLTPRETELLALLGRGHGYAYIAESLYISEATVRTHARNIYHKLGVSSQEELLGIIDHLDSPEIH</sequence>
<feature type="transmembrane region" description="Helical" evidence="4">
    <location>
        <begin position="204"/>
        <end position="223"/>
    </location>
</feature>
<feature type="transmembrane region" description="Helical" evidence="4">
    <location>
        <begin position="332"/>
        <end position="354"/>
    </location>
</feature>
<feature type="transmembrane region" description="Helical" evidence="4">
    <location>
        <begin position="33"/>
        <end position="55"/>
    </location>
</feature>
<evidence type="ECO:0000256" key="4">
    <source>
        <dbReference type="SAM" id="Phobius"/>
    </source>
</evidence>
<dbReference type="SMART" id="SM00421">
    <property type="entry name" value="HTH_LUXR"/>
    <property type="match status" value="1"/>
</dbReference>
<dbReference type="Proteomes" id="UP001343724">
    <property type="component" value="Unassembled WGS sequence"/>
</dbReference>
<reference evidence="6 7" key="1">
    <citation type="submission" date="2024-01" db="EMBL/GenBank/DDBJ databases">
        <title>novel species in genus Adlercreutzia.</title>
        <authorList>
            <person name="Liu X."/>
        </authorList>
    </citation>
    <scope>NUCLEOTIDE SEQUENCE [LARGE SCALE GENOMIC DNA]</scope>
    <source>
        <strain evidence="6 7">R22</strain>
    </source>
</reference>
<evidence type="ECO:0000313" key="7">
    <source>
        <dbReference type="Proteomes" id="UP001343724"/>
    </source>
</evidence>
<accession>A0ABU6IZN2</accession>
<evidence type="ECO:0000256" key="1">
    <source>
        <dbReference type="ARBA" id="ARBA00023015"/>
    </source>
</evidence>
<feature type="transmembrane region" description="Helical" evidence="4">
    <location>
        <begin position="100"/>
        <end position="121"/>
    </location>
</feature>
<proteinExistence type="predicted"/>
<keyword evidence="1" id="KW-0805">Transcription regulation</keyword>
<keyword evidence="4" id="KW-1133">Transmembrane helix</keyword>
<dbReference type="Gene3D" id="1.10.10.10">
    <property type="entry name" value="Winged helix-like DNA-binding domain superfamily/Winged helix DNA-binding domain"/>
    <property type="match status" value="1"/>
</dbReference>
<dbReference type="SUPFAM" id="SSF46894">
    <property type="entry name" value="C-terminal effector domain of the bipartite response regulators"/>
    <property type="match status" value="1"/>
</dbReference>
<keyword evidence="3" id="KW-0804">Transcription</keyword>
<organism evidence="6 7">
    <name type="scientific">Adlercreutzia shanghongiae</name>
    <dbReference type="NCBI Taxonomy" id="3111773"/>
    <lineage>
        <taxon>Bacteria</taxon>
        <taxon>Bacillati</taxon>
        <taxon>Actinomycetota</taxon>
        <taxon>Coriobacteriia</taxon>
        <taxon>Eggerthellales</taxon>
        <taxon>Eggerthellaceae</taxon>
        <taxon>Adlercreutzia</taxon>
    </lineage>
</organism>